<proteinExistence type="predicted"/>
<sequence length="114" mass="12791">MVDTAGRVHFAQVTTVEELQSAVAAVAPQRLAELAADEHRAVSKSLKESSIGPLQAFMLHWRMILVIEQDPELSRRYRAYEHTMRFNDDEATRRTAVLGMAQIVRTAGDQVRNG</sequence>
<name>A0ABP9DI07_9ACTN</name>
<reference evidence="2" key="1">
    <citation type="journal article" date="2019" name="Int. J. Syst. Evol. Microbiol.">
        <title>The Global Catalogue of Microorganisms (GCM) 10K type strain sequencing project: providing services to taxonomists for standard genome sequencing and annotation.</title>
        <authorList>
            <consortium name="The Broad Institute Genomics Platform"/>
            <consortium name="The Broad Institute Genome Sequencing Center for Infectious Disease"/>
            <person name="Wu L."/>
            <person name="Ma J."/>
        </authorList>
    </citation>
    <scope>NUCLEOTIDE SEQUENCE [LARGE SCALE GENOMIC DNA]</scope>
    <source>
        <strain evidence="2">JCM 13006</strain>
    </source>
</reference>
<evidence type="ECO:0000313" key="2">
    <source>
        <dbReference type="Proteomes" id="UP001501752"/>
    </source>
</evidence>
<keyword evidence="2" id="KW-1185">Reference proteome</keyword>
<accession>A0ABP9DI07</accession>
<dbReference type="EMBL" id="BAABIS010000001">
    <property type="protein sequence ID" value="GAA4841159.1"/>
    <property type="molecule type" value="Genomic_DNA"/>
</dbReference>
<organism evidence="1 2">
    <name type="scientific">Kitasatospora terrestris</name>
    <dbReference type="NCBI Taxonomy" id="258051"/>
    <lineage>
        <taxon>Bacteria</taxon>
        <taxon>Bacillati</taxon>
        <taxon>Actinomycetota</taxon>
        <taxon>Actinomycetes</taxon>
        <taxon>Kitasatosporales</taxon>
        <taxon>Streptomycetaceae</taxon>
        <taxon>Kitasatospora</taxon>
    </lineage>
</organism>
<evidence type="ECO:0000313" key="1">
    <source>
        <dbReference type="EMBL" id="GAA4841159.1"/>
    </source>
</evidence>
<comment type="caution">
    <text evidence="1">The sequence shown here is derived from an EMBL/GenBank/DDBJ whole genome shotgun (WGS) entry which is preliminary data.</text>
</comment>
<protein>
    <submittedName>
        <fullName evidence="1">Uncharacterized protein</fullName>
    </submittedName>
</protein>
<dbReference type="Proteomes" id="UP001501752">
    <property type="component" value="Unassembled WGS sequence"/>
</dbReference>
<gene>
    <name evidence="1" type="ORF">GCM10023235_16010</name>
</gene>